<dbReference type="PANTHER" id="PTHR21089">
    <property type="entry name" value="SHIKIMATE DEHYDROGENASE"/>
    <property type="match status" value="1"/>
</dbReference>
<feature type="binding site" evidence="11">
    <location>
        <position position="394"/>
    </location>
    <ligand>
        <name>substrate</name>
    </ligand>
</feature>
<sequence>MANFTDGNTNVCGLIGNPVRHTLSPLIHNSLAEITGINMVYVPFEVAEGDVSDAVKGALALGVRGLNVTIPYKSDVIPCLEDIDPLAKAIGAVNTLVRTPNGGFKGYNTDMTGLYHSMQDEGVELEGRTVVILGAGGVARPAAFLCASKGAKKVYILNRTYERAMDVAGEVNRALFDLSREDLVTADGINAEGDPLDIPEIVVPMKIENYRDLYEEKEKFITLQCTSVGLFPDVNSAIIEDSEFYEHISVGIDMVYRPLETKFMKLTAEAGAKAVSGLKMLLYQAIDAYELWFESELFAEMQKSGEDKKTDAEQKAVKISKEQADEIYKSLVMEVTGARNIILEGFMGSGKTTVSEILADKLDLELLDTDAAIVEAEGRSISDIFETDGEESFRDMETALLETASSEHFREMVISLGGGLVLRKENRELLQELGKVVYLRTKPETVYERVRYDDSRPLLKTADPLSTIRKMQSDRGSIYELAADFIIDTDDLTPSEIADRIIEELGIVIV</sequence>
<feature type="binding site" evidence="12">
    <location>
        <position position="277"/>
    </location>
    <ligand>
        <name>NADP(+)</name>
        <dbReference type="ChEBI" id="CHEBI:58349"/>
    </ligand>
</feature>
<dbReference type="UniPathway" id="UPA00053">
    <property type="reaction ID" value="UER00087"/>
</dbReference>
<feature type="domain" description="Quinate/shikimate 5-dehydrogenase/glutamyl-tRNA reductase" evidence="13">
    <location>
        <begin position="124"/>
        <end position="174"/>
    </location>
</feature>
<feature type="binding site" evidence="12">
    <location>
        <position position="110"/>
    </location>
    <ligand>
        <name>shikimate</name>
        <dbReference type="ChEBI" id="CHEBI:36208"/>
    </ligand>
</feature>
<keyword evidence="7 11" id="KW-0067">ATP-binding</keyword>
<keyword evidence="16" id="KW-1185">Reference proteome</keyword>
<feature type="binding site" evidence="12">
    <location>
        <begin position="134"/>
        <end position="138"/>
    </location>
    <ligand>
        <name>NADP(+)</name>
        <dbReference type="ChEBI" id="CHEBI:58349"/>
    </ligand>
</feature>
<dbReference type="KEGG" id="bpb:bpr_I1854"/>
<dbReference type="InterPro" id="IPR022893">
    <property type="entry name" value="Shikimate_DH_fam"/>
</dbReference>
<feature type="binding site" evidence="12">
    <location>
        <position position="256"/>
    </location>
    <ligand>
        <name>shikimate</name>
        <dbReference type="ChEBI" id="CHEBI:36208"/>
    </ligand>
</feature>
<evidence type="ECO:0000256" key="10">
    <source>
        <dbReference type="ARBA" id="ARBA00049442"/>
    </source>
</evidence>
<keyword evidence="6 11" id="KW-0418">Kinase</keyword>
<keyword evidence="4 11" id="KW-0808">Transferase</keyword>
<organism evidence="15 16">
    <name type="scientific">Butyrivibrio proteoclasticus (strain ATCC 51982 / DSM 14932 / B316)</name>
    <name type="common">Clostridium proteoclasticum</name>
    <dbReference type="NCBI Taxonomy" id="515622"/>
    <lineage>
        <taxon>Bacteria</taxon>
        <taxon>Bacillati</taxon>
        <taxon>Bacillota</taxon>
        <taxon>Clostridia</taxon>
        <taxon>Lachnospirales</taxon>
        <taxon>Lachnospiraceae</taxon>
        <taxon>Butyrivibrio</taxon>
    </lineage>
</organism>
<dbReference type="InterPro" id="IPR036291">
    <property type="entry name" value="NAD(P)-bd_dom_sf"/>
</dbReference>
<comment type="subunit">
    <text evidence="11">Monomer.</text>
</comment>
<dbReference type="Gene3D" id="3.40.50.10860">
    <property type="entry name" value="Leucine Dehydrogenase, chain A, domain 1"/>
    <property type="match status" value="1"/>
</dbReference>
<dbReference type="RefSeq" id="WP_013281242.1">
    <property type="nucleotide sequence ID" value="NC_014387.1"/>
</dbReference>
<feature type="binding site" evidence="11">
    <location>
        <position position="475"/>
    </location>
    <ligand>
        <name>substrate</name>
    </ligand>
</feature>
<evidence type="ECO:0000256" key="1">
    <source>
        <dbReference type="ARBA" id="ARBA00004842"/>
    </source>
</evidence>
<evidence type="ECO:0000256" key="2">
    <source>
        <dbReference type="ARBA" id="ARBA00004871"/>
    </source>
</evidence>
<evidence type="ECO:0000256" key="7">
    <source>
        <dbReference type="ARBA" id="ARBA00022840"/>
    </source>
</evidence>
<dbReference type="InterPro" id="IPR000623">
    <property type="entry name" value="Shikimate_kinase/TSH1"/>
</dbReference>
<evidence type="ECO:0000259" key="14">
    <source>
        <dbReference type="Pfam" id="PF08501"/>
    </source>
</evidence>
<evidence type="ECO:0000259" key="13">
    <source>
        <dbReference type="Pfam" id="PF01488"/>
    </source>
</evidence>
<dbReference type="eggNOG" id="COG0169">
    <property type="taxonomic scope" value="Bacteria"/>
</dbReference>
<keyword evidence="11" id="KW-0479">Metal-binding</keyword>
<keyword evidence="3 11" id="KW-0028">Amino-acid biosynthesis</keyword>
<dbReference type="AlphaFoldDB" id="E0RWR2"/>
<comment type="function">
    <text evidence="11">Catalyzes the specific phosphorylation of the 3-hydroxyl group of shikimic acid using ATP as a cosubstrate.</text>
</comment>
<evidence type="ECO:0000256" key="5">
    <source>
        <dbReference type="ARBA" id="ARBA00022741"/>
    </source>
</evidence>
<dbReference type="SUPFAM" id="SSF52540">
    <property type="entry name" value="P-loop containing nucleoside triphosphate hydrolases"/>
    <property type="match status" value="1"/>
</dbReference>
<feature type="active site" description="Proton acceptor" evidence="12">
    <location>
        <position position="73"/>
    </location>
</feature>
<dbReference type="eggNOG" id="COG0703">
    <property type="taxonomic scope" value="Bacteria"/>
</dbReference>
<feature type="binding site" evidence="12">
    <location>
        <begin position="158"/>
        <end position="163"/>
    </location>
    <ligand>
        <name>NADP(+)</name>
        <dbReference type="ChEBI" id="CHEBI:58349"/>
    </ligand>
</feature>
<feature type="domain" description="Shikimate dehydrogenase substrate binding N-terminal" evidence="14">
    <location>
        <begin position="14"/>
        <end position="96"/>
    </location>
</feature>
<keyword evidence="12" id="KW-0521">NADP</keyword>
<dbReference type="EC" id="1.1.1.25" evidence="12"/>
<feature type="binding site" evidence="12">
    <location>
        <position position="94"/>
    </location>
    <ligand>
        <name>shikimate</name>
        <dbReference type="ChEBI" id="CHEBI:36208"/>
    </ligand>
</feature>
<dbReference type="Pfam" id="PF01202">
    <property type="entry name" value="SKI"/>
    <property type="match status" value="1"/>
</dbReference>
<evidence type="ECO:0000256" key="3">
    <source>
        <dbReference type="ARBA" id="ARBA00022605"/>
    </source>
</evidence>
<dbReference type="Gene3D" id="3.40.50.720">
    <property type="entry name" value="NAD(P)-binding Rossmann-like Domain"/>
    <property type="match status" value="1"/>
</dbReference>
<keyword evidence="8 11" id="KW-0057">Aromatic amino acid biosynthesis</keyword>
<comment type="function">
    <text evidence="12">Involved in the biosynthesis of the chorismate, which leads to the biosynthesis of aromatic amino acids. Catalyzes the reversible NADPH linked reduction of 3-dehydroshikimate (DHSA) to yield shikimate (SA).</text>
</comment>
<dbReference type="HAMAP" id="MF_00109">
    <property type="entry name" value="Shikimate_kinase"/>
    <property type="match status" value="1"/>
</dbReference>
<evidence type="ECO:0000256" key="11">
    <source>
        <dbReference type="HAMAP-Rule" id="MF_00109"/>
    </source>
</evidence>
<dbReference type="HAMAP" id="MF_00222">
    <property type="entry name" value="Shikimate_DH_AroE"/>
    <property type="match status" value="1"/>
</dbReference>
<dbReference type="Gene3D" id="3.40.50.300">
    <property type="entry name" value="P-loop containing nucleotide triphosphate hydrolases"/>
    <property type="match status" value="1"/>
</dbReference>
<evidence type="ECO:0000256" key="6">
    <source>
        <dbReference type="ARBA" id="ARBA00022777"/>
    </source>
</evidence>
<comment type="catalytic activity">
    <reaction evidence="9 11">
        <text>shikimate + ATP = 3-phosphoshikimate + ADP + H(+)</text>
        <dbReference type="Rhea" id="RHEA:13121"/>
        <dbReference type="ChEBI" id="CHEBI:15378"/>
        <dbReference type="ChEBI" id="CHEBI:30616"/>
        <dbReference type="ChEBI" id="CHEBI:36208"/>
        <dbReference type="ChEBI" id="CHEBI:145989"/>
        <dbReference type="ChEBI" id="CHEBI:456216"/>
        <dbReference type="EC" id="2.7.1.71"/>
    </reaction>
</comment>
<evidence type="ECO:0000256" key="4">
    <source>
        <dbReference type="ARBA" id="ARBA00022679"/>
    </source>
</evidence>
<feature type="binding site" evidence="11">
    <location>
        <begin position="348"/>
        <end position="353"/>
    </location>
    <ligand>
        <name>ATP</name>
        <dbReference type="ChEBI" id="CHEBI:30616"/>
    </ligand>
</feature>
<comment type="catalytic activity">
    <reaction evidence="10 12">
        <text>shikimate + NADP(+) = 3-dehydroshikimate + NADPH + H(+)</text>
        <dbReference type="Rhea" id="RHEA:17737"/>
        <dbReference type="ChEBI" id="CHEBI:15378"/>
        <dbReference type="ChEBI" id="CHEBI:16630"/>
        <dbReference type="ChEBI" id="CHEBI:36208"/>
        <dbReference type="ChEBI" id="CHEBI:57783"/>
        <dbReference type="ChEBI" id="CHEBI:58349"/>
        <dbReference type="EC" id="1.1.1.25"/>
    </reaction>
</comment>
<dbReference type="GO" id="GO:0008652">
    <property type="term" value="P:amino acid biosynthetic process"/>
    <property type="evidence" value="ECO:0007669"/>
    <property type="project" value="UniProtKB-KW"/>
</dbReference>
<dbReference type="Proteomes" id="UP000001299">
    <property type="component" value="Chromosome 1"/>
</dbReference>
<keyword evidence="12 15" id="KW-0560">Oxidoreductase</keyword>
<comment type="similarity">
    <text evidence="12">Belongs to the shikimate dehydrogenase family.</text>
</comment>
<dbReference type="InterPro" id="IPR027417">
    <property type="entry name" value="P-loop_NTPase"/>
</dbReference>
<dbReference type="GO" id="GO:0004765">
    <property type="term" value="F:shikimate kinase activity"/>
    <property type="evidence" value="ECO:0007669"/>
    <property type="project" value="UniProtKB-UniRule"/>
</dbReference>
<feature type="binding site" evidence="11">
    <location>
        <position position="370"/>
    </location>
    <ligand>
        <name>substrate</name>
    </ligand>
</feature>
<dbReference type="PANTHER" id="PTHR21089:SF1">
    <property type="entry name" value="BIFUNCTIONAL 3-DEHYDROQUINATE DEHYDRATASE_SHIKIMATE DEHYDROGENASE, CHLOROPLASTIC"/>
    <property type="match status" value="1"/>
</dbReference>
<dbReference type="SUPFAM" id="SSF53223">
    <property type="entry name" value="Aminoacid dehydrogenase-like, N-terminal domain"/>
    <property type="match status" value="1"/>
</dbReference>
<comment type="subcellular location">
    <subcellularLocation>
        <location evidence="11">Cytoplasm</location>
    </subcellularLocation>
</comment>
<keyword evidence="11" id="KW-0963">Cytoplasm</keyword>
<feature type="binding site" evidence="12">
    <location>
        <position position="69"/>
    </location>
    <ligand>
        <name>shikimate</name>
        <dbReference type="ChEBI" id="CHEBI:36208"/>
    </ligand>
</feature>
<dbReference type="InterPro" id="IPR031322">
    <property type="entry name" value="Shikimate/glucono_kinase"/>
</dbReference>
<feature type="binding site" evidence="12">
    <location>
        <position position="254"/>
    </location>
    <ligand>
        <name>NADP(+)</name>
        <dbReference type="ChEBI" id="CHEBI:58349"/>
    </ligand>
</feature>
<feature type="binding site" evidence="11">
    <location>
        <position position="456"/>
    </location>
    <ligand>
        <name>ATP</name>
        <dbReference type="ChEBI" id="CHEBI:30616"/>
    </ligand>
</feature>
<keyword evidence="5 11" id="KW-0547">Nucleotide-binding</keyword>
<feature type="binding site" evidence="11">
    <location>
        <position position="352"/>
    </location>
    <ligand>
        <name>Mg(2+)</name>
        <dbReference type="ChEBI" id="CHEBI:18420"/>
    </ligand>
</feature>
<comment type="caution">
    <text evidence="11">Lacks conserved residue(s) required for the propagation of feature annotation.</text>
</comment>
<dbReference type="STRING" id="515622.bpr_I1854"/>
<proteinExistence type="inferred from homology"/>
<comment type="pathway">
    <text evidence="2 12">Metabolic intermediate biosynthesis; chorismate biosynthesis; chorismate from D-erythrose 4-phosphate and phosphoenolpyruvate: step 4/7.</text>
</comment>
<dbReference type="InterPro" id="IPR006151">
    <property type="entry name" value="Shikm_DH/Glu-tRNA_Rdtase"/>
</dbReference>
<comment type="subunit">
    <text evidence="12">Homodimer.</text>
</comment>
<comment type="cofactor">
    <cofactor evidence="11">
        <name>Mg(2+)</name>
        <dbReference type="ChEBI" id="CHEBI:18420"/>
    </cofactor>
    <text evidence="11">Binds 1 Mg(2+) ion per subunit.</text>
</comment>
<dbReference type="GO" id="GO:0005524">
    <property type="term" value="F:ATP binding"/>
    <property type="evidence" value="ECO:0007669"/>
    <property type="project" value="UniProtKB-UniRule"/>
</dbReference>
<dbReference type="InterPro" id="IPR013708">
    <property type="entry name" value="Shikimate_DH-bd_N"/>
</dbReference>
<dbReference type="EC" id="2.7.1.71" evidence="11"/>
<dbReference type="EMBL" id="CP001810">
    <property type="protein sequence ID" value="ADL34588.1"/>
    <property type="molecule type" value="Genomic_DNA"/>
</dbReference>
<dbReference type="SUPFAM" id="SSF51735">
    <property type="entry name" value="NAD(P)-binding Rossmann-fold domains"/>
    <property type="match status" value="1"/>
</dbReference>
<feature type="binding site" evidence="11">
    <location>
        <position position="418"/>
    </location>
    <ligand>
        <name>substrate</name>
    </ligand>
</feature>
<feature type="binding site" evidence="12">
    <location>
        <begin position="22"/>
        <end position="24"/>
    </location>
    <ligand>
        <name>shikimate</name>
        <dbReference type="ChEBI" id="CHEBI:36208"/>
    </ligand>
</feature>
<dbReference type="GO" id="GO:0019632">
    <property type="term" value="P:shikimate metabolic process"/>
    <property type="evidence" value="ECO:0007669"/>
    <property type="project" value="TreeGrafter"/>
</dbReference>
<name>E0RWR2_BUTPB</name>
<accession>E0RWR2</accession>
<comment type="pathway">
    <text evidence="1 11">Metabolic intermediate biosynthesis; chorismate biosynthesis; chorismate from D-erythrose 4-phosphate and phosphoenolpyruvate: step 5/7.</text>
</comment>
<evidence type="ECO:0000256" key="12">
    <source>
        <dbReference type="HAMAP-Rule" id="MF_00222"/>
    </source>
</evidence>
<protein>
    <recommendedName>
        <fullName evidence="11 12">Multifunctional fusion protein</fullName>
    </recommendedName>
    <domain>
        <recommendedName>
            <fullName evidence="11">Shikimate kinase</fullName>
            <shortName evidence="11">SK</shortName>
            <ecNumber evidence="11">2.7.1.71</ecNumber>
        </recommendedName>
    </domain>
    <domain>
        <recommendedName>
            <fullName evidence="12">Shikimate dehydrogenase (NADP(+))</fullName>
            <shortName evidence="12">SDH</shortName>
            <ecNumber evidence="12">1.1.1.25</ecNumber>
        </recommendedName>
    </domain>
</protein>
<dbReference type="InterPro" id="IPR046346">
    <property type="entry name" value="Aminoacid_DH-like_N_sf"/>
</dbReference>
<keyword evidence="11" id="KW-0460">Magnesium</keyword>
<evidence type="ECO:0000313" key="15">
    <source>
        <dbReference type="EMBL" id="ADL34588.1"/>
    </source>
</evidence>
<dbReference type="PROSITE" id="PS01128">
    <property type="entry name" value="SHIKIMATE_KINASE"/>
    <property type="match status" value="1"/>
</dbReference>
<evidence type="ECO:0000313" key="16">
    <source>
        <dbReference type="Proteomes" id="UP000001299"/>
    </source>
</evidence>
<dbReference type="GO" id="GO:0009073">
    <property type="term" value="P:aromatic amino acid family biosynthetic process"/>
    <property type="evidence" value="ECO:0007669"/>
    <property type="project" value="UniProtKB-KW"/>
</dbReference>
<evidence type="ECO:0000256" key="9">
    <source>
        <dbReference type="ARBA" id="ARBA00048567"/>
    </source>
</evidence>
<comment type="similarity">
    <text evidence="11">Belongs to the shikimate kinase family.</text>
</comment>
<reference evidence="15 16" key="1">
    <citation type="journal article" date="2010" name="PLoS ONE">
        <title>The glycobiome of the rumen bacterium Butyrivibrio proteoclasticus B316(T) highlights adaptation to a polysaccharide-rich environment.</title>
        <authorList>
            <person name="Kelly W.J."/>
            <person name="Leahy S.C."/>
            <person name="Altermann E."/>
            <person name="Yeoman C.J."/>
            <person name="Dunne J.C."/>
            <person name="Kong Z."/>
            <person name="Pacheco D.M."/>
            <person name="Li D."/>
            <person name="Noel S.J."/>
            <person name="Moon C.D."/>
            <person name="Cookson A.L."/>
            <person name="Attwood G.T."/>
        </authorList>
    </citation>
    <scope>NUCLEOTIDE SEQUENCE [LARGE SCALE GENOMIC DNA]</scope>
    <source>
        <strain evidence="16">ATCC 51982 / DSM 14932 / B316</strain>
    </source>
</reference>
<dbReference type="Pfam" id="PF01488">
    <property type="entry name" value="Shikimate_DH"/>
    <property type="match status" value="1"/>
</dbReference>
<dbReference type="GO" id="GO:0000287">
    <property type="term" value="F:magnesium ion binding"/>
    <property type="evidence" value="ECO:0007669"/>
    <property type="project" value="UniProtKB-UniRule"/>
</dbReference>
<gene>
    <name evidence="12" type="primary">aroE</name>
    <name evidence="11" type="synonym">aroK</name>
    <name evidence="15" type="ordered locus">bpr_I1854</name>
</gene>
<dbReference type="Pfam" id="PF08501">
    <property type="entry name" value="Shikimate_dh_N"/>
    <property type="match status" value="1"/>
</dbReference>
<dbReference type="PRINTS" id="PR01100">
    <property type="entry name" value="SHIKIMTKNASE"/>
</dbReference>
<evidence type="ECO:0000256" key="8">
    <source>
        <dbReference type="ARBA" id="ARBA00023141"/>
    </source>
</evidence>
<dbReference type="HOGENOM" id="CLU_033897_0_0_9"/>
<dbReference type="InterPro" id="IPR023000">
    <property type="entry name" value="Shikimate_kinase_CS"/>
</dbReference>
<feature type="binding site" evidence="12">
    <location>
        <position position="284"/>
    </location>
    <ligand>
        <name>shikimate</name>
        <dbReference type="ChEBI" id="CHEBI:36208"/>
    </ligand>
</feature>
<dbReference type="CDD" id="cd00464">
    <property type="entry name" value="SK"/>
    <property type="match status" value="1"/>
</dbReference>
<dbReference type="CDD" id="cd01065">
    <property type="entry name" value="NAD_bind_Shikimate_DH"/>
    <property type="match status" value="1"/>
</dbReference>
<dbReference type="GO" id="GO:0005737">
    <property type="term" value="C:cytoplasm"/>
    <property type="evidence" value="ECO:0007669"/>
    <property type="project" value="UniProtKB-SubCell"/>
</dbReference>
<dbReference type="GO" id="GO:0004764">
    <property type="term" value="F:shikimate 3-dehydrogenase (NADP+) activity"/>
    <property type="evidence" value="ECO:0007669"/>
    <property type="project" value="UniProtKB-UniRule"/>
</dbReference>
<dbReference type="GO" id="GO:0009423">
    <property type="term" value="P:chorismate biosynthetic process"/>
    <property type="evidence" value="ECO:0007669"/>
    <property type="project" value="UniProtKB-UniRule"/>
</dbReference>